<dbReference type="InterPro" id="IPR012677">
    <property type="entry name" value="Nucleotide-bd_a/b_plait_sf"/>
</dbReference>
<dbReference type="EMBL" id="CAJPEV010001764">
    <property type="protein sequence ID" value="CAG0894233.1"/>
    <property type="molecule type" value="Genomic_DNA"/>
</dbReference>
<proteinExistence type="predicted"/>
<dbReference type="Proteomes" id="UP000677054">
    <property type="component" value="Unassembled WGS sequence"/>
</dbReference>
<evidence type="ECO:0000256" key="7">
    <source>
        <dbReference type="ARBA" id="ARBA00023242"/>
    </source>
</evidence>
<organism evidence="11">
    <name type="scientific">Darwinula stevensoni</name>
    <dbReference type="NCBI Taxonomy" id="69355"/>
    <lineage>
        <taxon>Eukaryota</taxon>
        <taxon>Metazoa</taxon>
        <taxon>Ecdysozoa</taxon>
        <taxon>Arthropoda</taxon>
        <taxon>Crustacea</taxon>
        <taxon>Oligostraca</taxon>
        <taxon>Ostracoda</taxon>
        <taxon>Podocopa</taxon>
        <taxon>Podocopida</taxon>
        <taxon>Darwinulocopina</taxon>
        <taxon>Darwinuloidea</taxon>
        <taxon>Darwinulidae</taxon>
        <taxon>Darwinula</taxon>
    </lineage>
</organism>
<evidence type="ECO:0000256" key="6">
    <source>
        <dbReference type="ARBA" id="ARBA00023163"/>
    </source>
</evidence>
<dbReference type="GO" id="GO:0003723">
    <property type="term" value="F:RNA binding"/>
    <property type="evidence" value="ECO:0007669"/>
    <property type="project" value="UniProtKB-UniRule"/>
</dbReference>
<evidence type="ECO:0000256" key="2">
    <source>
        <dbReference type="ARBA" id="ARBA00022553"/>
    </source>
</evidence>
<keyword evidence="12" id="KW-1185">Reference proteome</keyword>
<gene>
    <name evidence="11" type="ORF">DSTB1V02_LOCUS8072</name>
</gene>
<sequence>MKASFSSSVSKYNSNGRIKDMHHQCHIMDENVEFSLPHMSQEATMLSMEDISKLDKENLTSESMPEWEENLGLHLFQSAENSPFDFGLETEMKSPTARPVEAAPCTPVKAARSAPVDSDSIVIVSQSGNSLWVISPRHALQQRSAAKGWEKKPNRKLTMHAPNNKTLLYGGKQTFASMQNQPRMVSILNKSHAAASAQQPRVDTAGKTRVIRHRKERPLHMKSLGSAQAYQKPNPEFCALGKNDEEDFVSALLQCENPSWPDFPGDDKLTCDLDFMGNGYDSFVMNGIESTLGLADVFPDVELITEGDSSEDMFKDAIQNLDLPLNPPTPPEENELNMCAMNDSQHAPGEFADRATVEVTRALQELTGYSDFPELDGTSIFSLTPFEKRIQAIEPHVIANDILTLQVPDGFLSLHQSTAILDAGEGGQYDMGKVLEGTVACVSSSKNIEGSVSQSQGVVSVIDQEIGTETLVFSGKNMEGSASRSQVNTVNNAEDFFLMVEAEVEVEDLPSELVPISTIGNSSIAVINSTLSVKESCESDCSRTSQANEVPEVEVKEENLPLEENVPVSSIVFNCKEMEALCDSIDKDDLVKEVVAAIPCEAKELGNGFIDDHDLKDFPIHTVLTPPASNEVSRSPLEELGNSSSFMENGKENLPAGSSTSGKKKLNLQQYRERKQKGIKASGAKSDHNSSPAKNRATAQNESNVEVVAPKPEPLQLKQETQSITPEHENARNADCLAVKRELPRQRSLPRSYQRPICKEKVFQASIFSLFVPVKVSIDETCALYNGWTGVEPTLVVPQGQILYMEQGQDLYLCLQIVQDAVLDMDQSPREDQFLDLGLLTKVTEENLSLWGHGNIDRKTYGRVEERRVIYVGGVRDGLTRSELRERFAVFGPIEDVSIHFRDYGDNYGFVTFCHCRDAVAAIEHGNDDPTLPRYDITFGGRREFCGKSYADLDAMEEYDPMNMPASALPLQHSSCGYYPPAKMDFDTLLFTFRRLKGP</sequence>
<keyword evidence="5" id="KW-0010">Activator</keyword>
<evidence type="ECO:0000313" key="11">
    <source>
        <dbReference type="EMBL" id="CAD7248252.1"/>
    </source>
</evidence>
<feature type="region of interest" description="Disordered" evidence="9">
    <location>
        <begin position="622"/>
        <end position="706"/>
    </location>
</feature>
<dbReference type="AlphaFoldDB" id="A0A7R9A6D9"/>
<dbReference type="OrthoDB" id="10047851at2759"/>
<dbReference type="EMBL" id="LR901281">
    <property type="protein sequence ID" value="CAD7248252.1"/>
    <property type="molecule type" value="Genomic_DNA"/>
</dbReference>
<keyword evidence="4" id="KW-0805">Transcription regulation</keyword>
<protein>
    <recommendedName>
        <fullName evidence="10">RRM domain-containing protein</fullName>
    </recommendedName>
</protein>
<dbReference type="PANTHER" id="PTHR15528:SF11">
    <property type="entry name" value="FI18188P1"/>
    <property type="match status" value="1"/>
</dbReference>
<evidence type="ECO:0000256" key="3">
    <source>
        <dbReference type="ARBA" id="ARBA00022884"/>
    </source>
</evidence>
<reference evidence="11" key="1">
    <citation type="submission" date="2020-11" db="EMBL/GenBank/DDBJ databases">
        <authorList>
            <person name="Tran Van P."/>
        </authorList>
    </citation>
    <scope>NUCLEOTIDE SEQUENCE</scope>
</reference>
<keyword evidence="6" id="KW-0804">Transcription</keyword>
<evidence type="ECO:0000259" key="10">
    <source>
        <dbReference type="PROSITE" id="PS50102"/>
    </source>
</evidence>
<evidence type="ECO:0000313" key="12">
    <source>
        <dbReference type="Proteomes" id="UP000677054"/>
    </source>
</evidence>
<dbReference type="Pfam" id="PF00076">
    <property type="entry name" value="RRM_1"/>
    <property type="match status" value="1"/>
</dbReference>
<dbReference type="GO" id="GO:0005634">
    <property type="term" value="C:nucleus"/>
    <property type="evidence" value="ECO:0007669"/>
    <property type="project" value="UniProtKB-SubCell"/>
</dbReference>
<dbReference type="GO" id="GO:0003712">
    <property type="term" value="F:transcription coregulator activity"/>
    <property type="evidence" value="ECO:0007669"/>
    <property type="project" value="InterPro"/>
</dbReference>
<evidence type="ECO:0000256" key="4">
    <source>
        <dbReference type="ARBA" id="ARBA00023015"/>
    </source>
</evidence>
<dbReference type="SMART" id="SM00360">
    <property type="entry name" value="RRM"/>
    <property type="match status" value="1"/>
</dbReference>
<accession>A0A7R9A6D9</accession>
<feature type="domain" description="RRM" evidence="10">
    <location>
        <begin position="868"/>
        <end position="943"/>
    </location>
</feature>
<comment type="subcellular location">
    <subcellularLocation>
        <location evidence="1">Nucleus</location>
    </subcellularLocation>
</comment>
<evidence type="ECO:0000256" key="5">
    <source>
        <dbReference type="ARBA" id="ARBA00023159"/>
    </source>
</evidence>
<keyword evidence="3 8" id="KW-0694">RNA-binding</keyword>
<dbReference type="InterPro" id="IPR035979">
    <property type="entry name" value="RBD_domain_sf"/>
</dbReference>
<dbReference type="GO" id="GO:0045944">
    <property type="term" value="P:positive regulation of transcription by RNA polymerase II"/>
    <property type="evidence" value="ECO:0007669"/>
    <property type="project" value="TreeGrafter"/>
</dbReference>
<evidence type="ECO:0000256" key="9">
    <source>
        <dbReference type="SAM" id="MobiDB-lite"/>
    </source>
</evidence>
<dbReference type="PROSITE" id="PS50102">
    <property type="entry name" value="RRM"/>
    <property type="match status" value="1"/>
</dbReference>
<keyword evidence="2" id="KW-0597">Phosphoprotein</keyword>
<evidence type="ECO:0000256" key="8">
    <source>
        <dbReference type="PROSITE-ProRule" id="PRU00176"/>
    </source>
</evidence>
<dbReference type="InterPro" id="IPR000504">
    <property type="entry name" value="RRM_dom"/>
</dbReference>
<dbReference type="InterPro" id="IPR034605">
    <property type="entry name" value="PGC-1"/>
</dbReference>
<dbReference type="Gene3D" id="3.30.70.330">
    <property type="match status" value="1"/>
</dbReference>
<dbReference type="SUPFAM" id="SSF54928">
    <property type="entry name" value="RNA-binding domain, RBD"/>
    <property type="match status" value="1"/>
</dbReference>
<evidence type="ECO:0000256" key="1">
    <source>
        <dbReference type="ARBA" id="ARBA00004123"/>
    </source>
</evidence>
<keyword evidence="7" id="KW-0539">Nucleus</keyword>
<name>A0A7R9A6D9_9CRUS</name>
<dbReference type="PANTHER" id="PTHR15528">
    <property type="entry name" value="PEROXISOME PROLIFERATOR ACTIVATED RECEPTOR GAMMA COACTIVATOR 1 PGC-1 -RELATED"/>
    <property type="match status" value="1"/>
</dbReference>
<feature type="compositionally biased region" description="Polar residues" evidence="9">
    <location>
        <begin position="689"/>
        <end position="704"/>
    </location>
</feature>